<dbReference type="EMBL" id="VIVQ01000001">
    <property type="protein sequence ID" value="TWE12918.1"/>
    <property type="molecule type" value="Genomic_DNA"/>
</dbReference>
<dbReference type="InterPro" id="IPR036237">
    <property type="entry name" value="Xyl_isomerase-like_sf"/>
</dbReference>
<dbReference type="PANTHER" id="PTHR12110:SF41">
    <property type="entry name" value="INOSOSE DEHYDRATASE"/>
    <property type="match status" value="1"/>
</dbReference>
<protein>
    <submittedName>
        <fullName evidence="4">2-keto-myo-inositol dehydratase</fullName>
    </submittedName>
</protein>
<keyword evidence="1" id="KW-0119">Carbohydrate metabolism</keyword>
<accession>A0A561EBD6</accession>
<keyword evidence="5" id="KW-1185">Reference proteome</keyword>
<comment type="caution">
    <text evidence="4">The sequence shown here is derived from an EMBL/GenBank/DDBJ whole genome shotgun (WGS) entry which is preliminary data.</text>
</comment>
<dbReference type="Proteomes" id="UP000318297">
    <property type="component" value="Unassembled WGS sequence"/>
</dbReference>
<dbReference type="Pfam" id="PF01261">
    <property type="entry name" value="AP_endonuc_2"/>
    <property type="match status" value="1"/>
</dbReference>
<dbReference type="InterPro" id="IPR050312">
    <property type="entry name" value="IolE/XylAMocC-like"/>
</dbReference>
<evidence type="ECO:0000256" key="2">
    <source>
        <dbReference type="SAM" id="MobiDB-lite"/>
    </source>
</evidence>
<evidence type="ECO:0000313" key="4">
    <source>
        <dbReference type="EMBL" id="TWE12918.1"/>
    </source>
</evidence>
<dbReference type="InterPro" id="IPR013022">
    <property type="entry name" value="Xyl_isomerase-like_TIM-brl"/>
</dbReference>
<evidence type="ECO:0000256" key="1">
    <source>
        <dbReference type="ARBA" id="ARBA00023277"/>
    </source>
</evidence>
<dbReference type="AlphaFoldDB" id="A0A561EBD6"/>
<sequence length="325" mass="36012">MKDVAVTADSKPSGPSRPDRSVNPTPPYDRLTVGVCPDQWGVWFADDPVQIPWQQALDEMAEAGFSVLETGPFGYLPTDPERMAAEVGARGMRVVAGTGWGVLHRPEAWPETERQFRRIAETHAAVGAEFIVHLPPMYRDELTGEFTDERVLTGDAWRTYVDNANRLGRIMKQDYGLQMVLHPHGDSHIESRADIDRVFTATDPAYVGFCLDTGHIEYGGGDCLELIRDYPDRISYAHLKVMDPQVVRQAHEQDWSFGIAVRRHCSVAPPAGAPSLPPVIDALAGLGKPLYLICEQDIYGCDPVFPKPNAIRTRQFLAAHGVGLR</sequence>
<dbReference type="OrthoDB" id="104997at2"/>
<feature type="domain" description="Xylose isomerase-like TIM barrel" evidence="3">
    <location>
        <begin position="57"/>
        <end position="300"/>
    </location>
</feature>
<dbReference type="Gene3D" id="3.20.20.150">
    <property type="entry name" value="Divalent-metal-dependent TIM barrel enzymes"/>
    <property type="match status" value="1"/>
</dbReference>
<proteinExistence type="predicted"/>
<gene>
    <name evidence="4" type="ORF">BKA23_1741</name>
</gene>
<dbReference type="PANTHER" id="PTHR12110">
    <property type="entry name" value="HYDROXYPYRUVATE ISOMERASE"/>
    <property type="match status" value="1"/>
</dbReference>
<name>A0A561EBD6_9MICO</name>
<feature type="region of interest" description="Disordered" evidence="2">
    <location>
        <begin position="1"/>
        <end position="28"/>
    </location>
</feature>
<evidence type="ECO:0000259" key="3">
    <source>
        <dbReference type="Pfam" id="PF01261"/>
    </source>
</evidence>
<organism evidence="4 5">
    <name type="scientific">Rudaeicoccus suwonensis</name>
    <dbReference type="NCBI Taxonomy" id="657409"/>
    <lineage>
        <taxon>Bacteria</taxon>
        <taxon>Bacillati</taxon>
        <taxon>Actinomycetota</taxon>
        <taxon>Actinomycetes</taxon>
        <taxon>Micrococcales</taxon>
        <taxon>Dermacoccaceae</taxon>
        <taxon>Rudaeicoccus</taxon>
    </lineage>
</organism>
<reference evidence="4 5" key="1">
    <citation type="submission" date="2019-06" db="EMBL/GenBank/DDBJ databases">
        <title>Sequencing the genomes of 1000 actinobacteria strains.</title>
        <authorList>
            <person name="Klenk H.-P."/>
        </authorList>
    </citation>
    <scope>NUCLEOTIDE SEQUENCE [LARGE SCALE GENOMIC DNA]</scope>
    <source>
        <strain evidence="4 5">DSM 19560</strain>
    </source>
</reference>
<evidence type="ECO:0000313" key="5">
    <source>
        <dbReference type="Proteomes" id="UP000318297"/>
    </source>
</evidence>
<dbReference type="SUPFAM" id="SSF51658">
    <property type="entry name" value="Xylose isomerase-like"/>
    <property type="match status" value="1"/>
</dbReference>
<dbReference type="RefSeq" id="WP_145227275.1">
    <property type="nucleotide sequence ID" value="NZ_VIVQ01000001.1"/>
</dbReference>